<dbReference type="PANTHER" id="PTHR22981:SF7">
    <property type="entry name" value="3-HYDROXYISOBUTYRATE DEHYDROGENASE, MITOCHONDRIAL"/>
    <property type="match status" value="1"/>
</dbReference>
<feature type="active site" evidence="5">
    <location>
        <position position="171"/>
    </location>
</feature>
<feature type="domain" description="6-phosphogluconate dehydrogenase NADP-binding" evidence="7">
    <location>
        <begin position="3"/>
        <end position="160"/>
    </location>
</feature>
<dbReference type="InterPro" id="IPR013328">
    <property type="entry name" value="6PGD_dom2"/>
</dbReference>
<reference evidence="9 10" key="1">
    <citation type="journal article" date="2011" name="Front. Microbiol.">
        <title>Genomic signatures of strain selection and enhancement in Bacillus atrophaeus var. globigii, a historical biowarfare simulant.</title>
        <authorList>
            <person name="Gibbons H.S."/>
            <person name="Broomall S.M."/>
            <person name="McNew L.A."/>
            <person name="Daligault H."/>
            <person name="Chapman C."/>
            <person name="Bruce D."/>
            <person name="Karavis M."/>
            <person name="Krepps M."/>
            <person name="McGregor P.A."/>
            <person name="Hong C."/>
            <person name="Park K.H."/>
            <person name="Akmal A."/>
            <person name="Feldman A."/>
            <person name="Lin J.S."/>
            <person name="Chang W.E."/>
            <person name="Higgs B.W."/>
            <person name="Demirev P."/>
            <person name="Lindquist J."/>
            <person name="Liem A."/>
            <person name="Fochler E."/>
            <person name="Read T.D."/>
            <person name="Tapia R."/>
            <person name="Johnson S."/>
            <person name="Bishop-Lilly K.A."/>
            <person name="Detter C."/>
            <person name="Han C."/>
            <person name="Sozhamannan S."/>
            <person name="Rosenzweig C.N."/>
            <person name="Skowronski E.W."/>
        </authorList>
    </citation>
    <scope>NUCLEOTIDE SEQUENCE [LARGE SCALE GENOMIC DNA]</scope>
    <source>
        <strain evidence="9 10">CC-PW-9</strain>
    </source>
</reference>
<keyword evidence="4 6" id="KW-0520">NAD</keyword>
<evidence type="ECO:0000256" key="4">
    <source>
        <dbReference type="ARBA" id="ARBA00023027"/>
    </source>
</evidence>
<evidence type="ECO:0000256" key="2">
    <source>
        <dbReference type="ARBA" id="ARBA00022456"/>
    </source>
</evidence>
<proteinExistence type="inferred from homology"/>
<evidence type="ECO:0000256" key="3">
    <source>
        <dbReference type="ARBA" id="ARBA00023002"/>
    </source>
</evidence>
<sequence length="296" mass="30546">MAKVGFIGLGNMGGPMAANLVKAGHSVTVFDLSENALAQAKEAGCGTADSAAAAAAGAEFVVSMLPAGQHVESVYVKDQALREALSTDTLVIDCSTIAAETAQFVAASLQDINVAFIDAPVSGGVAGSKAGTLTFICGGAEANVDKARQVLDAMGKNVFRAGDVGAGQIAKICNNMLLSVLMAGTAEALQLGRANGLDPKVLSDIMLQSSGRNWTLEVYNPCPDVMENVPSSNGYQGGFMVDLMTKDLGLAQQAALNSGAATPMGALTRNLYFSWSQQGHGREDFSSIFNYVQPKL</sequence>
<dbReference type="InterPro" id="IPR008927">
    <property type="entry name" value="6-PGluconate_DH-like_C_sf"/>
</dbReference>
<dbReference type="GO" id="GO:0050661">
    <property type="term" value="F:NADP binding"/>
    <property type="evidence" value="ECO:0007669"/>
    <property type="project" value="InterPro"/>
</dbReference>
<dbReference type="RefSeq" id="WP_126841594.1">
    <property type="nucleotide sequence ID" value="NZ_PIQH01000004.1"/>
</dbReference>
<comment type="pathway">
    <text evidence="6">Amino-acid degradation; L-valine degradation.</text>
</comment>
<keyword evidence="10" id="KW-1185">Reference proteome</keyword>
<organism evidence="9 10">
    <name type="scientific">Idiomarina tyrosinivorans</name>
    <dbReference type="NCBI Taxonomy" id="1445662"/>
    <lineage>
        <taxon>Bacteria</taxon>
        <taxon>Pseudomonadati</taxon>
        <taxon>Pseudomonadota</taxon>
        <taxon>Gammaproteobacteria</taxon>
        <taxon>Alteromonadales</taxon>
        <taxon>Idiomarinaceae</taxon>
        <taxon>Idiomarina</taxon>
    </lineage>
</organism>
<dbReference type="GO" id="GO:0006574">
    <property type="term" value="P:L-valine catabolic process"/>
    <property type="evidence" value="ECO:0007669"/>
    <property type="project" value="UniProtKB-UniPathway"/>
</dbReference>
<dbReference type="InterPro" id="IPR029154">
    <property type="entry name" value="HIBADH-like_NADP-bd"/>
</dbReference>
<dbReference type="NCBIfam" id="TIGR01692">
    <property type="entry name" value="HIBADH"/>
    <property type="match status" value="1"/>
</dbReference>
<keyword evidence="3 6" id="KW-0560">Oxidoreductase</keyword>
<dbReference type="PIRSF" id="PIRSF000103">
    <property type="entry name" value="HIBADH"/>
    <property type="match status" value="1"/>
</dbReference>
<comment type="caution">
    <text evidence="9">The sequence shown here is derived from an EMBL/GenBank/DDBJ whole genome shotgun (WGS) entry which is preliminary data.</text>
</comment>
<dbReference type="EMBL" id="PIQH01000004">
    <property type="protein sequence ID" value="RUO80537.1"/>
    <property type="molecule type" value="Genomic_DNA"/>
</dbReference>
<dbReference type="InterPro" id="IPR036291">
    <property type="entry name" value="NAD(P)-bd_dom_sf"/>
</dbReference>
<name>A0A432ZRK5_9GAMM</name>
<dbReference type="InterPro" id="IPR006115">
    <property type="entry name" value="6PGDH_NADP-bd"/>
</dbReference>
<dbReference type="InterPro" id="IPR011548">
    <property type="entry name" value="HIBADH"/>
</dbReference>
<gene>
    <name evidence="9" type="primary">mmsB</name>
    <name evidence="9" type="ORF">CWI84_05625</name>
</gene>
<dbReference type="SUPFAM" id="SSF51735">
    <property type="entry name" value="NAD(P)-binding Rossmann-fold domains"/>
    <property type="match status" value="1"/>
</dbReference>
<accession>A0A432ZRK5</accession>
<dbReference type="PANTHER" id="PTHR22981">
    <property type="entry name" value="3-HYDROXYISOBUTYRATE DEHYDROGENASE-RELATED"/>
    <property type="match status" value="1"/>
</dbReference>
<evidence type="ECO:0000259" key="8">
    <source>
        <dbReference type="Pfam" id="PF14833"/>
    </source>
</evidence>
<dbReference type="GO" id="GO:0008442">
    <property type="term" value="F:3-hydroxyisobutyrate dehydrogenase activity"/>
    <property type="evidence" value="ECO:0007669"/>
    <property type="project" value="UniProtKB-EC"/>
</dbReference>
<dbReference type="Proteomes" id="UP000287996">
    <property type="component" value="Unassembled WGS sequence"/>
</dbReference>
<dbReference type="GO" id="GO:0051287">
    <property type="term" value="F:NAD binding"/>
    <property type="evidence" value="ECO:0007669"/>
    <property type="project" value="InterPro"/>
</dbReference>
<dbReference type="SUPFAM" id="SSF48179">
    <property type="entry name" value="6-phosphogluconate dehydrogenase C-terminal domain-like"/>
    <property type="match status" value="1"/>
</dbReference>
<dbReference type="OrthoDB" id="9786703at2"/>
<dbReference type="Pfam" id="PF14833">
    <property type="entry name" value="NAD_binding_11"/>
    <property type="match status" value="1"/>
</dbReference>
<dbReference type="Pfam" id="PF03446">
    <property type="entry name" value="NAD_binding_2"/>
    <property type="match status" value="1"/>
</dbReference>
<dbReference type="FunFam" id="1.10.1040.10:FF:000006">
    <property type="entry name" value="3-hydroxyisobutyrate dehydrogenase"/>
    <property type="match status" value="1"/>
</dbReference>
<dbReference type="AlphaFoldDB" id="A0A432ZRK5"/>
<feature type="domain" description="3-hydroxyisobutyrate dehydrogenase-like NAD-binding" evidence="8">
    <location>
        <begin position="165"/>
        <end position="291"/>
    </location>
</feature>
<evidence type="ECO:0000313" key="9">
    <source>
        <dbReference type="EMBL" id="RUO80537.1"/>
    </source>
</evidence>
<evidence type="ECO:0000256" key="1">
    <source>
        <dbReference type="ARBA" id="ARBA00009080"/>
    </source>
</evidence>
<dbReference type="InterPro" id="IPR002204">
    <property type="entry name" value="3-OH-isobutyrate_DH-rel_CS"/>
</dbReference>
<comment type="similarity">
    <text evidence="1 6">Belongs to the HIBADH-related family.</text>
</comment>
<evidence type="ECO:0000313" key="10">
    <source>
        <dbReference type="Proteomes" id="UP000287996"/>
    </source>
</evidence>
<dbReference type="EC" id="1.1.1.31" evidence="6"/>
<dbReference type="PROSITE" id="PS00895">
    <property type="entry name" value="3_HYDROXYISOBUT_DH"/>
    <property type="match status" value="1"/>
</dbReference>
<dbReference type="InterPro" id="IPR015815">
    <property type="entry name" value="HIBADH-related"/>
</dbReference>
<dbReference type="Gene3D" id="3.40.50.720">
    <property type="entry name" value="NAD(P)-binding Rossmann-like Domain"/>
    <property type="match status" value="1"/>
</dbReference>
<evidence type="ECO:0000256" key="5">
    <source>
        <dbReference type="PIRSR" id="PIRSR000103-1"/>
    </source>
</evidence>
<protein>
    <recommendedName>
        <fullName evidence="6">3-hydroxyisobutyrate dehydrogenase</fullName>
        <shortName evidence="6">HIBADH</shortName>
        <ecNumber evidence="6">1.1.1.31</ecNumber>
    </recommendedName>
</protein>
<dbReference type="Gene3D" id="1.10.1040.10">
    <property type="entry name" value="N-(1-d-carboxylethyl)-l-norvaline Dehydrogenase, domain 2"/>
    <property type="match status" value="1"/>
</dbReference>
<dbReference type="UniPathway" id="UPA00362"/>
<comment type="catalytic activity">
    <reaction evidence="6">
        <text>3-hydroxy-2-methylpropanoate + NAD(+) = 2-methyl-3-oxopropanoate + NADH + H(+)</text>
        <dbReference type="Rhea" id="RHEA:17681"/>
        <dbReference type="ChEBI" id="CHEBI:11805"/>
        <dbReference type="ChEBI" id="CHEBI:15378"/>
        <dbReference type="ChEBI" id="CHEBI:57540"/>
        <dbReference type="ChEBI" id="CHEBI:57700"/>
        <dbReference type="ChEBI" id="CHEBI:57945"/>
        <dbReference type="EC" id="1.1.1.31"/>
    </reaction>
</comment>
<keyword evidence="2 6" id="KW-0101">Branched-chain amino acid catabolism</keyword>
<evidence type="ECO:0000256" key="6">
    <source>
        <dbReference type="RuleBase" id="RU910714"/>
    </source>
</evidence>
<evidence type="ECO:0000259" key="7">
    <source>
        <dbReference type="Pfam" id="PF03446"/>
    </source>
</evidence>